<sequence>MAHDEYDKDEIKTYYVSVQAGQVLEDPHSTSYELVIRANAEQYARLQELFGELSSIDEAGAGAYSLSVFHTDDDRKLNSGYDDTVEQIYRLLYECGTAETKAHIESMGLF</sequence>
<dbReference type="EMBL" id="CP035492">
    <property type="protein sequence ID" value="QAY65132.1"/>
    <property type="molecule type" value="Genomic_DNA"/>
</dbReference>
<evidence type="ECO:0008006" key="3">
    <source>
        <dbReference type="Google" id="ProtNLM"/>
    </source>
</evidence>
<evidence type="ECO:0000313" key="1">
    <source>
        <dbReference type="EMBL" id="QAY65132.1"/>
    </source>
</evidence>
<dbReference type="RefSeq" id="WP_129437394.1">
    <property type="nucleotide sequence ID" value="NZ_CP035492.1"/>
</dbReference>
<evidence type="ECO:0000313" key="2">
    <source>
        <dbReference type="Proteomes" id="UP000293568"/>
    </source>
</evidence>
<dbReference type="OrthoDB" id="2706506at2"/>
<name>A0A4P6EQL8_9BACL</name>
<dbReference type="AlphaFoldDB" id="A0A4P6EQL8"/>
<organism evidence="1 2">
    <name type="scientific">Paenibacillus protaetiae</name>
    <dbReference type="NCBI Taxonomy" id="2509456"/>
    <lineage>
        <taxon>Bacteria</taxon>
        <taxon>Bacillati</taxon>
        <taxon>Bacillota</taxon>
        <taxon>Bacilli</taxon>
        <taxon>Bacillales</taxon>
        <taxon>Paenibacillaceae</taxon>
        <taxon>Paenibacillus</taxon>
    </lineage>
</organism>
<reference evidence="1 2" key="1">
    <citation type="submission" date="2019-01" db="EMBL/GenBank/DDBJ databases">
        <title>Genome sequencing of strain FW100M-2.</title>
        <authorList>
            <person name="Heo J."/>
            <person name="Kim S.-J."/>
            <person name="Kim J.-S."/>
            <person name="Hong S.-B."/>
            <person name="Kwon S.-W."/>
        </authorList>
    </citation>
    <scope>NUCLEOTIDE SEQUENCE [LARGE SCALE GENOMIC DNA]</scope>
    <source>
        <strain evidence="1 2">FW100M-2</strain>
    </source>
</reference>
<dbReference type="KEGG" id="pprt:ET464_00740"/>
<keyword evidence="2" id="KW-1185">Reference proteome</keyword>
<accession>A0A4P6EQL8</accession>
<dbReference type="Proteomes" id="UP000293568">
    <property type="component" value="Chromosome"/>
</dbReference>
<protein>
    <recommendedName>
        <fullName evidence="3">Hydrolase</fullName>
    </recommendedName>
</protein>
<proteinExistence type="predicted"/>
<gene>
    <name evidence="1" type="ORF">ET464_00740</name>
</gene>